<dbReference type="EMBL" id="ML178845">
    <property type="protein sequence ID" value="TFK97666.1"/>
    <property type="molecule type" value="Genomic_DNA"/>
</dbReference>
<evidence type="ECO:0008006" key="4">
    <source>
        <dbReference type="Google" id="ProtNLM"/>
    </source>
</evidence>
<accession>A0A5C3Q7W2</accession>
<dbReference type="PANTHER" id="PTHR28241:SF1">
    <property type="entry name" value="MITOCHONDRIAL IMPORT PROTEIN 1"/>
    <property type="match status" value="1"/>
</dbReference>
<dbReference type="STRING" id="1884261.A0A5C3Q7W2"/>
<name>A0A5C3Q7W2_9AGAR</name>
<keyword evidence="3" id="KW-1185">Reference proteome</keyword>
<dbReference type="Pfam" id="PF08219">
    <property type="entry name" value="TOM13"/>
    <property type="match status" value="1"/>
</dbReference>
<gene>
    <name evidence="2" type="ORF">BDV98DRAFT_574002</name>
</gene>
<feature type="region of interest" description="Disordered" evidence="1">
    <location>
        <begin position="105"/>
        <end position="127"/>
    </location>
</feature>
<dbReference type="OrthoDB" id="5529571at2759"/>
<dbReference type="PANTHER" id="PTHR28241">
    <property type="entry name" value="MITOCHONDRIAL IMPORT PROTEIN 1"/>
    <property type="match status" value="1"/>
</dbReference>
<dbReference type="InterPro" id="IPR013262">
    <property type="entry name" value="OMP_MIM1/TOM13_mt"/>
</dbReference>
<dbReference type="Proteomes" id="UP000305067">
    <property type="component" value="Unassembled WGS sequence"/>
</dbReference>
<organism evidence="2 3">
    <name type="scientific">Pterulicium gracile</name>
    <dbReference type="NCBI Taxonomy" id="1884261"/>
    <lineage>
        <taxon>Eukaryota</taxon>
        <taxon>Fungi</taxon>
        <taxon>Dikarya</taxon>
        <taxon>Basidiomycota</taxon>
        <taxon>Agaricomycotina</taxon>
        <taxon>Agaricomycetes</taxon>
        <taxon>Agaricomycetidae</taxon>
        <taxon>Agaricales</taxon>
        <taxon>Pleurotineae</taxon>
        <taxon>Pterulaceae</taxon>
        <taxon>Pterulicium</taxon>
    </lineage>
</organism>
<sequence length="127" mass="13659">MNSSLPSMSYPERTNPHTPEPKLPSTTEPTTKPAAEQSFSTTKAIFDPTLSNQVRLSALAASLAINLLLPFVNGVMLGFGEVFAKNVLVGWFGWDRMAGPWSAKKKTTGSVGVGVPLPSERKARTEL</sequence>
<evidence type="ECO:0000313" key="2">
    <source>
        <dbReference type="EMBL" id="TFK97666.1"/>
    </source>
</evidence>
<reference evidence="2 3" key="1">
    <citation type="journal article" date="2019" name="Nat. Ecol. Evol.">
        <title>Megaphylogeny resolves global patterns of mushroom evolution.</title>
        <authorList>
            <person name="Varga T."/>
            <person name="Krizsan K."/>
            <person name="Foldi C."/>
            <person name="Dima B."/>
            <person name="Sanchez-Garcia M."/>
            <person name="Sanchez-Ramirez S."/>
            <person name="Szollosi G.J."/>
            <person name="Szarkandi J.G."/>
            <person name="Papp V."/>
            <person name="Albert L."/>
            <person name="Andreopoulos W."/>
            <person name="Angelini C."/>
            <person name="Antonin V."/>
            <person name="Barry K.W."/>
            <person name="Bougher N.L."/>
            <person name="Buchanan P."/>
            <person name="Buyck B."/>
            <person name="Bense V."/>
            <person name="Catcheside P."/>
            <person name="Chovatia M."/>
            <person name="Cooper J."/>
            <person name="Damon W."/>
            <person name="Desjardin D."/>
            <person name="Finy P."/>
            <person name="Geml J."/>
            <person name="Haridas S."/>
            <person name="Hughes K."/>
            <person name="Justo A."/>
            <person name="Karasinski D."/>
            <person name="Kautmanova I."/>
            <person name="Kiss B."/>
            <person name="Kocsube S."/>
            <person name="Kotiranta H."/>
            <person name="LaButti K.M."/>
            <person name="Lechner B.E."/>
            <person name="Liimatainen K."/>
            <person name="Lipzen A."/>
            <person name="Lukacs Z."/>
            <person name="Mihaltcheva S."/>
            <person name="Morgado L.N."/>
            <person name="Niskanen T."/>
            <person name="Noordeloos M.E."/>
            <person name="Ohm R.A."/>
            <person name="Ortiz-Santana B."/>
            <person name="Ovrebo C."/>
            <person name="Racz N."/>
            <person name="Riley R."/>
            <person name="Savchenko A."/>
            <person name="Shiryaev A."/>
            <person name="Soop K."/>
            <person name="Spirin V."/>
            <person name="Szebenyi C."/>
            <person name="Tomsovsky M."/>
            <person name="Tulloss R.E."/>
            <person name="Uehling J."/>
            <person name="Grigoriev I.V."/>
            <person name="Vagvolgyi C."/>
            <person name="Papp T."/>
            <person name="Martin F.M."/>
            <person name="Miettinen O."/>
            <person name="Hibbett D.S."/>
            <person name="Nagy L.G."/>
        </authorList>
    </citation>
    <scope>NUCLEOTIDE SEQUENCE [LARGE SCALE GENOMIC DNA]</scope>
    <source>
        <strain evidence="2 3">CBS 309.79</strain>
    </source>
</reference>
<dbReference type="AlphaFoldDB" id="A0A5C3Q7W2"/>
<protein>
    <recommendedName>
        <fullName evidence="4">Outer membrane protein TOM13-domain-containing protein</fullName>
    </recommendedName>
</protein>
<dbReference type="GO" id="GO:0005741">
    <property type="term" value="C:mitochondrial outer membrane"/>
    <property type="evidence" value="ECO:0007669"/>
    <property type="project" value="InterPro"/>
</dbReference>
<evidence type="ECO:0000256" key="1">
    <source>
        <dbReference type="SAM" id="MobiDB-lite"/>
    </source>
</evidence>
<proteinExistence type="predicted"/>
<evidence type="ECO:0000313" key="3">
    <source>
        <dbReference type="Proteomes" id="UP000305067"/>
    </source>
</evidence>
<feature type="region of interest" description="Disordered" evidence="1">
    <location>
        <begin position="1"/>
        <end position="39"/>
    </location>
</feature>
<dbReference type="GO" id="GO:0045040">
    <property type="term" value="P:protein insertion into mitochondrial outer membrane"/>
    <property type="evidence" value="ECO:0007669"/>
    <property type="project" value="TreeGrafter"/>
</dbReference>
<dbReference type="GO" id="GO:0070096">
    <property type="term" value="P:mitochondrial outer membrane translocase complex assembly"/>
    <property type="evidence" value="ECO:0007669"/>
    <property type="project" value="TreeGrafter"/>
</dbReference>